<dbReference type="EMBL" id="KJ679272">
    <property type="protein sequence ID" value="AID52035.1"/>
    <property type="molecule type" value="Genomic_DNA"/>
</dbReference>
<proteinExistence type="predicted"/>
<dbReference type="RefSeq" id="YP_009117120.1">
    <property type="nucleotide sequence ID" value="NC_026286.1"/>
</dbReference>
<organism evidence="1">
    <name type="scientific">Acrasis kona</name>
    <dbReference type="NCBI Taxonomy" id="1008807"/>
    <lineage>
        <taxon>Eukaryota</taxon>
        <taxon>Discoba</taxon>
        <taxon>Heterolobosea</taxon>
        <taxon>Tetramitia</taxon>
        <taxon>Eutetramitia</taxon>
        <taxon>Acrasidae</taxon>
        <taxon>Acrasis</taxon>
    </lineage>
</organism>
<reference evidence="1" key="2">
    <citation type="submission" date="2014-04" db="EMBL/GenBank/DDBJ databases">
        <authorList>
            <person name="Fu C.-J."/>
            <person name="Sheikh S."/>
            <person name="Miao W."/>
            <person name="Andersson S.G.E."/>
            <person name="Baldauf S.L."/>
        </authorList>
    </citation>
    <scope>NUCLEOTIDE SEQUENCE</scope>
    <source>
        <strain evidence="1">ATCC MYA-3509</strain>
    </source>
</reference>
<reference evidence="1" key="1">
    <citation type="journal article" date="2014" name="Genome Biol. Evol.">
        <title>Missing genes, multiple ORFs, and C-to-U type RNA editing in Acrasis kona (Heterolobosea, Excavata) mitochondrial DNA.</title>
        <authorList>
            <person name="Fu C.J."/>
            <person name="Sheikh S."/>
            <person name="Miao W."/>
            <person name="Andersson S.G."/>
            <person name="Baldauf S.L."/>
        </authorList>
    </citation>
    <scope>NUCLEOTIDE SEQUENCE</scope>
    <source>
        <strain evidence="1">ATCC MYA-3509</strain>
    </source>
</reference>
<sequence length="603" mass="76668">MEKQNIILKDRNKFLKNKYYINNDSYEYINFVYFNRKRKLSLNTKNNYKNILFKYYFNNYNKIESKVRLFISKLVEYIYSVVKLIKIYKYLMLSKLRILYNDRFEINIYKNEYKYRRNNIKAYLTRSSFFKYYKYRIYKFFKIRLKLKIKKKKRKIWSYFWENIRLLRKFKFSKFIKKFIFNVFRNKNVLKLTMKKTKMDIVNYLSFFLLILRKQYVTRKRRRNNRYKMRRKKYRVTVNELFIKNTLTYKNNEIYNKLSNTDNLFNLYNKDILLNFTNFYNNRFILKNYIELNYYKLKNYLLYLLMKKLFKKKNTLKYFYIYLYYYHNNNKKILLSKNDLIFNIENKKNKKINIKNFIEIFYFLKQTKYLLKEHRLTYNSFTKKFEFLKYIKKNNNFINILITYVDCKKENVHFKFNKIIKKYQVTLSNLMHYKNDIIRKEKYYGLKLFYFLLYYCIYSNNENLINFINSIIKSSFFIMKNIKLKKFNFYKKLMFYKNKMIKYLYMNRNRNFNRKFKKTKKIKKIKKKKLKFNVNFFYDFYSKKMYNRIVKDRLIQDQEFIWSRKNDLYKKNYIPIFYTIYYTKKNKEIFKKKLYKNLFKNIK</sequence>
<geneLocation type="mitochondrion" evidence="1"/>
<accession>A0A0B4MYZ5</accession>
<name>A0A0B4MYZ5_9EUKA</name>
<gene>
    <name evidence="1" type="primary">orf603</name>
</gene>
<dbReference type="AlphaFoldDB" id="A0A0B4MYZ5"/>
<dbReference type="GeneID" id="22974602"/>
<evidence type="ECO:0000313" key="1">
    <source>
        <dbReference type="EMBL" id="AID52035.1"/>
    </source>
</evidence>
<keyword evidence="1" id="KW-0496">Mitochondrion</keyword>
<protein>
    <submittedName>
        <fullName evidence="1">Uncharacterized protein</fullName>
    </submittedName>
</protein>